<sequence>MYKSKILLKYIFSEELDVKDLTEEKYNQDYEALTFSFKEETYQSRLAKKTPTKAGYFVACWTKDENNCNQPYSKEAFADYLMIIVIDEELSGYFLFPRELLVEKGILTTFEHKGKMAFRVYPKWCNQLNKTAGQTQKWQCKYFLSFNDERFLVLLYSK</sequence>
<organism evidence="1 2">
    <name type="scientific">Staphylococcus aureus</name>
    <dbReference type="NCBI Taxonomy" id="1280"/>
    <lineage>
        <taxon>Bacteria</taxon>
        <taxon>Bacillati</taxon>
        <taxon>Bacillota</taxon>
        <taxon>Bacilli</taxon>
        <taxon>Bacillales</taxon>
        <taxon>Staphylococcaceae</taxon>
        <taxon>Staphylococcus</taxon>
    </lineage>
</organism>
<dbReference type="Pfam" id="PF08877">
    <property type="entry name" value="MepB-like"/>
    <property type="match status" value="1"/>
</dbReference>
<dbReference type="Proteomes" id="UP000249918">
    <property type="component" value="Unassembled WGS sequence"/>
</dbReference>
<reference evidence="1 2" key="1">
    <citation type="submission" date="2018-06" db="EMBL/GenBank/DDBJ databases">
        <authorList>
            <consortium name="Pathogen Informatics"/>
            <person name="Doyle S."/>
        </authorList>
    </citation>
    <scope>NUCLEOTIDE SEQUENCE [LARGE SCALE GENOMIC DNA]</scope>
    <source>
        <strain evidence="1 2">EOE047</strain>
    </source>
</reference>
<dbReference type="InterPro" id="IPR011235">
    <property type="entry name" value="MepB-like"/>
</dbReference>
<dbReference type="EMBL" id="UDJK01000007">
    <property type="protein sequence ID" value="SRC27727.1"/>
    <property type="molecule type" value="Genomic_DNA"/>
</dbReference>
<name>A0AAX2K1E1_STAAU</name>
<dbReference type="PIRSF" id="PIRSF032285">
    <property type="entry name" value="UCP032285"/>
    <property type="match status" value="1"/>
</dbReference>
<dbReference type="Gene3D" id="3.40.1350.140">
    <property type="entry name" value="MepB-like"/>
    <property type="match status" value="1"/>
</dbReference>
<accession>A0AAX2K1E1</accession>
<comment type="caution">
    <text evidence="1">The sequence shown here is derived from an EMBL/GenBank/DDBJ whole genome shotgun (WGS) entry which is preliminary data.</text>
</comment>
<evidence type="ECO:0000313" key="1">
    <source>
        <dbReference type="EMBL" id="SRC27727.1"/>
    </source>
</evidence>
<proteinExistence type="predicted"/>
<dbReference type="RefSeq" id="WP_000278300.1">
    <property type="nucleotide sequence ID" value="NZ_CAJUTG010000005.1"/>
</dbReference>
<gene>
    <name evidence="1" type="ORF">SAMEA1466929_01743</name>
</gene>
<dbReference type="AlphaFoldDB" id="A0AAX2K1E1"/>
<evidence type="ECO:0000313" key="2">
    <source>
        <dbReference type="Proteomes" id="UP000249918"/>
    </source>
</evidence>
<dbReference type="InterPro" id="IPR038231">
    <property type="entry name" value="MepB-like_sf"/>
</dbReference>
<protein>
    <submittedName>
        <fullName evidence="1">MepB family protein</fullName>
    </submittedName>
</protein>